<dbReference type="SUPFAM" id="SSF63829">
    <property type="entry name" value="Calcium-dependent phosphotriesterase"/>
    <property type="match status" value="1"/>
</dbReference>
<proteinExistence type="predicted"/>
<evidence type="ECO:0000256" key="1">
    <source>
        <dbReference type="SAM" id="MobiDB-lite"/>
    </source>
</evidence>
<name>A0A2M9BP31_9BACT</name>
<dbReference type="OrthoDB" id="9809670at2"/>
<dbReference type="Proteomes" id="UP000228535">
    <property type="component" value="Unassembled WGS sequence"/>
</dbReference>
<dbReference type="AlphaFoldDB" id="A0A2M9BP31"/>
<comment type="caution">
    <text evidence="2">The sequence shown here is derived from an EMBL/GenBank/DDBJ whole genome shotgun (WGS) entry which is preliminary data.</text>
</comment>
<dbReference type="RefSeq" id="WP_100335403.1">
    <property type="nucleotide sequence ID" value="NZ_PGFA01000001.1"/>
</dbReference>
<reference evidence="2 3" key="1">
    <citation type="submission" date="2017-11" db="EMBL/GenBank/DDBJ databases">
        <title>Genomic Encyclopedia of Archaeal and Bacterial Type Strains, Phase II (KMG-II): From Individual Species to Whole Genera.</title>
        <authorList>
            <person name="Goeker M."/>
        </authorList>
    </citation>
    <scope>NUCLEOTIDE SEQUENCE [LARGE SCALE GENOMIC DNA]</scope>
    <source>
        <strain evidence="2 3">DSM 11115</strain>
    </source>
</reference>
<dbReference type="InterPro" id="IPR015943">
    <property type="entry name" value="WD40/YVTN_repeat-like_dom_sf"/>
</dbReference>
<sequence>MNPAPISARVFRPLALGLLLLLLTAAPPLWAGPPRRYALESQERPVALLSAGRTTYLITEHSIYQRQGRQFVRRYQSPALIRCALATDTLLWLGTQEGLRQLPTATWQAQPLPAAETAAQAPITTLVQDAAGTIWVGAAGYGVFQLQHGHLLSQLSIPTINAGLVTADSSVWLATNLGLHRWQHQRWTRYNEEGVANHEIPDNIVEKLLPDNRGNVWVVMSSGISVFARPGAAEAGEEHLPTVRFIGRPGNDIYSVTYVPGQGHVFATAMGLLLLPAQPSGELAGLEPATTTDKIETPQLLHALTLAGAATAPGLLQMDAHRHLWVVQAGEVSEWSTKAFRKATQPEGNASFRRPVTAGLSAQ</sequence>
<evidence type="ECO:0000313" key="2">
    <source>
        <dbReference type="EMBL" id="PJJ59701.1"/>
    </source>
</evidence>
<feature type="region of interest" description="Disordered" evidence="1">
    <location>
        <begin position="344"/>
        <end position="363"/>
    </location>
</feature>
<dbReference type="Gene3D" id="2.130.10.10">
    <property type="entry name" value="YVTN repeat-like/Quinoprotein amine dehydrogenase"/>
    <property type="match status" value="1"/>
</dbReference>
<evidence type="ECO:0000313" key="3">
    <source>
        <dbReference type="Proteomes" id="UP000228535"/>
    </source>
</evidence>
<organism evidence="2 3">
    <name type="scientific">Hymenobacter chitinivorans DSM 11115</name>
    <dbReference type="NCBI Taxonomy" id="1121954"/>
    <lineage>
        <taxon>Bacteria</taxon>
        <taxon>Pseudomonadati</taxon>
        <taxon>Bacteroidota</taxon>
        <taxon>Cytophagia</taxon>
        <taxon>Cytophagales</taxon>
        <taxon>Hymenobacteraceae</taxon>
        <taxon>Hymenobacter</taxon>
    </lineage>
</organism>
<accession>A0A2M9BP31</accession>
<dbReference type="EMBL" id="PGFA01000001">
    <property type="protein sequence ID" value="PJJ59701.1"/>
    <property type="molecule type" value="Genomic_DNA"/>
</dbReference>
<protein>
    <recommendedName>
        <fullName evidence="4">Two component regulator with propeller domain</fullName>
    </recommendedName>
</protein>
<evidence type="ECO:0008006" key="4">
    <source>
        <dbReference type="Google" id="ProtNLM"/>
    </source>
</evidence>
<gene>
    <name evidence="2" type="ORF">CLV45_1122</name>
</gene>
<keyword evidence="3" id="KW-1185">Reference proteome</keyword>